<gene>
    <name evidence="1" type="ORF">EGYM00163_LOCUS17753</name>
</gene>
<proteinExistence type="predicted"/>
<accession>A0A7S4CU92</accession>
<name>A0A7S4CU92_9EUGL</name>
<organism evidence="1">
    <name type="scientific">Eutreptiella gymnastica</name>
    <dbReference type="NCBI Taxonomy" id="73025"/>
    <lineage>
        <taxon>Eukaryota</taxon>
        <taxon>Discoba</taxon>
        <taxon>Euglenozoa</taxon>
        <taxon>Euglenida</taxon>
        <taxon>Spirocuta</taxon>
        <taxon>Euglenophyceae</taxon>
        <taxon>Eutreptiales</taxon>
        <taxon>Eutreptiaceae</taxon>
        <taxon>Eutreptiella</taxon>
    </lineage>
</organism>
<reference evidence="1" key="1">
    <citation type="submission" date="2021-01" db="EMBL/GenBank/DDBJ databases">
        <authorList>
            <person name="Corre E."/>
            <person name="Pelletier E."/>
            <person name="Niang G."/>
            <person name="Scheremetjew M."/>
            <person name="Finn R."/>
            <person name="Kale V."/>
            <person name="Holt S."/>
            <person name="Cochrane G."/>
            <person name="Meng A."/>
            <person name="Brown T."/>
            <person name="Cohen L."/>
        </authorList>
    </citation>
    <scope>NUCLEOTIDE SEQUENCE</scope>
    <source>
        <strain evidence="1">CCMP1594</strain>
    </source>
</reference>
<sequence>MIQLHIKHLRTCSLALGSACGTSQGRFVGHTLWPQYDCTRGSGPQWSPASLRNAGTPVAHLPVVLLRSPGLGRLDWGVGLWGFGEALSLRFLADLTSALQRPAEADSSMELVAV</sequence>
<dbReference type="AlphaFoldDB" id="A0A7S4CU92"/>
<evidence type="ECO:0000313" key="1">
    <source>
        <dbReference type="EMBL" id="CAE0806625.1"/>
    </source>
</evidence>
<dbReference type="EMBL" id="HBJA01050085">
    <property type="protein sequence ID" value="CAE0806625.1"/>
    <property type="molecule type" value="Transcribed_RNA"/>
</dbReference>
<protein>
    <submittedName>
        <fullName evidence="1">Uncharacterized protein</fullName>
    </submittedName>
</protein>